<name>A0ABR1F0V2_9ASCO</name>
<keyword evidence="8" id="KW-1185">Reference proteome</keyword>
<dbReference type="Pfam" id="PF25789">
    <property type="entry name" value="TPR_NAA35"/>
    <property type="match status" value="1"/>
</dbReference>
<dbReference type="Pfam" id="PF04112">
    <property type="entry name" value="Mak10"/>
    <property type="match status" value="1"/>
</dbReference>
<dbReference type="EMBL" id="JBBJBU010000011">
    <property type="protein sequence ID" value="KAK7203475.1"/>
    <property type="molecule type" value="Genomic_DNA"/>
</dbReference>
<accession>A0ABR1F0V2</accession>
<evidence type="ECO:0000256" key="3">
    <source>
        <dbReference type="ARBA" id="ARBA00022490"/>
    </source>
</evidence>
<dbReference type="PANTHER" id="PTHR21373:SF0">
    <property type="entry name" value="N-ALPHA-ACETYLTRANSFERASE 35, NATC AUXILIARY SUBUNIT"/>
    <property type="match status" value="1"/>
</dbReference>
<comment type="caution">
    <text evidence="7">The sequence shown here is derived from an EMBL/GenBank/DDBJ whole genome shotgun (WGS) entry which is preliminary data.</text>
</comment>
<comment type="subcellular location">
    <subcellularLocation>
        <location evidence="1">Cytoplasm</location>
    </subcellularLocation>
</comment>
<evidence type="ECO:0000256" key="2">
    <source>
        <dbReference type="ARBA" id="ARBA00006289"/>
    </source>
</evidence>
<sequence>MSTTATDLADEAASDQVKLRPVVSSYVDITDRFTAEAAKIMPGQLVMMESFELVNSINALEIMDPKMDTGVLNLRSNDANFDVSAPRSPQEILYIMDELFALEMSWCTGCALSQTIYTCLYIEHLLNNFNGVQESLHFGTRASDPPSIDQNDLDQFLLHHALRSYAIGVIKTCDLMRRQLQCKGIFEEEDAVTETYGLDLLQFVSPGYILAVIEAAAFQIECKTSSSDTTQQVLTGIAQRLNLRATTLRTMMLAEAPPAMLQQLYSACIQMADTLSETHELAVAVPTAFSMAVQGRLECGMPPRPLLEMPFAKAVELYQQLQTGMSDLLRIHEYGSIGDIVSYFEHFALRLPDELPYVRSQLHQQYLKDGRLLGKTTMREAVISDITDLCSPMPSLFEIPSSHPAYAALEDFYVQAERCFESYLTVMSHNKCRLRQRLCGLILDWNALQAVAETIESSPEMVQFSLVLQGNPDDPSGGLHPLPLSSWAYYRKLKMMVWIVFLGFELDIYKLDEWPLMLWYVDYLLGITDTHFKRLETVVESMTALHQQQQQQQNTAAKKNRKKKQPQQSAQKLDYINIEAVPRTTMLLTRLRAETEIFREICRGYLCLVAVLTLAGIVNPPRGAQTSPSSSALRTSPELLYRIRLKPFGPIVAPEVPPYETYLQLSDLNNWTIPALLDNAQMSLNGAQKMVSQLNKLTRPEHLVNAKLVGESMTKTRLLLLRSCIGMNVSIMRLRQMKLVQSDGGEREVKRKVKVTIEQENYHPFFPVLVFAENEQ</sequence>
<feature type="domain" description="NAA35-like TPR repeats" evidence="6">
    <location>
        <begin position="330"/>
        <end position="769"/>
    </location>
</feature>
<evidence type="ECO:0000256" key="4">
    <source>
        <dbReference type="SAM" id="MobiDB-lite"/>
    </source>
</evidence>
<feature type="region of interest" description="Disordered" evidence="4">
    <location>
        <begin position="549"/>
        <end position="570"/>
    </location>
</feature>
<organism evidence="7 8">
    <name type="scientific">Myxozyma melibiosi</name>
    <dbReference type="NCBI Taxonomy" id="54550"/>
    <lineage>
        <taxon>Eukaryota</taxon>
        <taxon>Fungi</taxon>
        <taxon>Dikarya</taxon>
        <taxon>Ascomycota</taxon>
        <taxon>Saccharomycotina</taxon>
        <taxon>Lipomycetes</taxon>
        <taxon>Lipomycetales</taxon>
        <taxon>Lipomycetaceae</taxon>
        <taxon>Myxozyma</taxon>
    </lineage>
</organism>
<dbReference type="InterPro" id="IPR057982">
    <property type="entry name" value="TPR_NAA35"/>
</dbReference>
<keyword evidence="3" id="KW-0963">Cytoplasm</keyword>
<dbReference type="InterPro" id="IPR057983">
    <property type="entry name" value="NAA35-like_N"/>
</dbReference>
<evidence type="ECO:0000259" key="5">
    <source>
        <dbReference type="Pfam" id="PF04112"/>
    </source>
</evidence>
<evidence type="ECO:0000256" key="1">
    <source>
        <dbReference type="ARBA" id="ARBA00004496"/>
    </source>
</evidence>
<dbReference type="PANTHER" id="PTHR21373">
    <property type="entry name" value="GLUCOSE REPRESSIBLE PROTEIN MAK10"/>
    <property type="match status" value="1"/>
</dbReference>
<feature type="domain" description="NAA35-like N-terminal" evidence="5">
    <location>
        <begin position="42"/>
        <end position="209"/>
    </location>
</feature>
<evidence type="ECO:0000313" key="7">
    <source>
        <dbReference type="EMBL" id="KAK7203475.1"/>
    </source>
</evidence>
<comment type="similarity">
    <text evidence="2">Belongs to the MAK10 family.</text>
</comment>
<evidence type="ECO:0000259" key="6">
    <source>
        <dbReference type="Pfam" id="PF25789"/>
    </source>
</evidence>
<evidence type="ECO:0000313" key="8">
    <source>
        <dbReference type="Proteomes" id="UP001498771"/>
    </source>
</evidence>
<gene>
    <name evidence="7" type="ORF">BZA70DRAFT_282586</name>
</gene>
<dbReference type="GeneID" id="90038821"/>
<proteinExistence type="inferred from homology"/>
<protein>
    <submittedName>
        <fullName evidence="7">Mak10 subunit, NatC N-terminal acetyltransferase-domain-containing protein</fullName>
    </submittedName>
</protein>
<dbReference type="InterPro" id="IPR007244">
    <property type="entry name" value="Naa35_N"/>
</dbReference>
<dbReference type="Proteomes" id="UP001498771">
    <property type="component" value="Unassembled WGS sequence"/>
</dbReference>
<dbReference type="RefSeq" id="XP_064766508.1">
    <property type="nucleotide sequence ID" value="XM_064913309.1"/>
</dbReference>
<reference evidence="7 8" key="1">
    <citation type="submission" date="2024-03" db="EMBL/GenBank/DDBJ databases">
        <title>Genome-scale model development and genomic sequencing of the oleaginous clade Lipomyces.</title>
        <authorList>
            <consortium name="Lawrence Berkeley National Laboratory"/>
            <person name="Czajka J.J."/>
            <person name="Han Y."/>
            <person name="Kim J."/>
            <person name="Mondo S.J."/>
            <person name="Hofstad B.A."/>
            <person name="Robles A."/>
            <person name="Haridas S."/>
            <person name="Riley R."/>
            <person name="LaButti K."/>
            <person name="Pangilinan J."/>
            <person name="Andreopoulos W."/>
            <person name="Lipzen A."/>
            <person name="Yan J."/>
            <person name="Wang M."/>
            <person name="Ng V."/>
            <person name="Grigoriev I.V."/>
            <person name="Spatafora J.W."/>
            <person name="Magnuson J.K."/>
            <person name="Baker S.E."/>
            <person name="Pomraning K.R."/>
        </authorList>
    </citation>
    <scope>NUCLEOTIDE SEQUENCE [LARGE SCALE GENOMIC DNA]</scope>
    <source>
        <strain evidence="7 8">Phaff 52-87</strain>
    </source>
</reference>